<keyword evidence="3" id="KW-1185">Reference proteome</keyword>
<name>A0A085B987_9FLAO</name>
<dbReference type="RefSeq" id="WP_034978405.1">
    <property type="nucleotide sequence ID" value="NZ_FOFI01000005.1"/>
</dbReference>
<dbReference type="Proteomes" id="UP000028623">
    <property type="component" value="Unassembled WGS sequence"/>
</dbReference>
<dbReference type="OrthoDB" id="1258925at2"/>
<dbReference type="STRING" id="421072.SAMN04488097_3480"/>
<organism evidence="2 3">
    <name type="scientific">Epilithonimonas lactis</name>
    <dbReference type="NCBI Taxonomy" id="421072"/>
    <lineage>
        <taxon>Bacteria</taxon>
        <taxon>Pseudomonadati</taxon>
        <taxon>Bacteroidota</taxon>
        <taxon>Flavobacteriia</taxon>
        <taxon>Flavobacteriales</taxon>
        <taxon>Weeksellaceae</taxon>
        <taxon>Chryseobacterium group</taxon>
        <taxon>Epilithonimonas</taxon>
    </lineage>
</organism>
<reference evidence="2 3" key="1">
    <citation type="submission" date="2014-07" db="EMBL/GenBank/DDBJ databases">
        <title>Epilithonimonas lactis LMG 22401 Genome.</title>
        <authorList>
            <person name="Pipes S.E."/>
            <person name="Stropko S.J."/>
        </authorList>
    </citation>
    <scope>NUCLEOTIDE SEQUENCE [LARGE SCALE GENOMIC DNA]</scope>
    <source>
        <strain evidence="2 3">LMG 24401</strain>
    </source>
</reference>
<dbReference type="eggNOG" id="ENOG5030MP0">
    <property type="taxonomic scope" value="Bacteria"/>
</dbReference>
<evidence type="ECO:0000313" key="2">
    <source>
        <dbReference type="EMBL" id="KFC19032.1"/>
    </source>
</evidence>
<feature type="compositionally biased region" description="Basic and acidic residues" evidence="1">
    <location>
        <begin position="39"/>
        <end position="51"/>
    </location>
</feature>
<evidence type="ECO:0000313" key="3">
    <source>
        <dbReference type="Proteomes" id="UP000028623"/>
    </source>
</evidence>
<comment type="caution">
    <text evidence="2">The sequence shown here is derived from an EMBL/GenBank/DDBJ whole genome shotgun (WGS) entry which is preliminary data.</text>
</comment>
<dbReference type="AlphaFoldDB" id="A0A085B987"/>
<evidence type="ECO:0000256" key="1">
    <source>
        <dbReference type="SAM" id="MobiDB-lite"/>
    </source>
</evidence>
<proteinExistence type="predicted"/>
<gene>
    <name evidence="2" type="ORF">IO89_16055</name>
</gene>
<dbReference type="EMBL" id="JPLY01000005">
    <property type="protein sequence ID" value="KFC19032.1"/>
    <property type="molecule type" value="Genomic_DNA"/>
</dbReference>
<feature type="region of interest" description="Disordered" evidence="1">
    <location>
        <begin position="31"/>
        <end position="59"/>
    </location>
</feature>
<protein>
    <submittedName>
        <fullName evidence="2">Uncharacterized protein</fullName>
    </submittedName>
</protein>
<sequence length="186" mass="21111">MKKIINIVLMTLMICCQEKKDVSIEVKEEEQIAQSQKTETPKGKVANEDSTKTIAPPNAIPVKVPEIPPRKPIDCFPPKSIECKDKGGDMENGFITECLYKNYYLEEAYNAFRERHKAGDEGKYLEKKMPGSKHIARFKDYPISATYTYPQQNTLKVEILFPGGVTTMIFKTEENDVIITTNNSPD</sequence>
<accession>A0A085B987</accession>